<dbReference type="AlphaFoldDB" id="A0A4Y2KM76"/>
<gene>
    <name evidence="1" type="ORF">AVEN_19628_1</name>
</gene>
<accession>A0A4Y2KM76</accession>
<dbReference type="Proteomes" id="UP000499080">
    <property type="component" value="Unassembled WGS sequence"/>
</dbReference>
<keyword evidence="2" id="KW-1185">Reference proteome</keyword>
<organism evidence="1 2">
    <name type="scientific">Araneus ventricosus</name>
    <name type="common">Orbweaver spider</name>
    <name type="synonym">Epeira ventricosa</name>
    <dbReference type="NCBI Taxonomy" id="182803"/>
    <lineage>
        <taxon>Eukaryota</taxon>
        <taxon>Metazoa</taxon>
        <taxon>Ecdysozoa</taxon>
        <taxon>Arthropoda</taxon>
        <taxon>Chelicerata</taxon>
        <taxon>Arachnida</taxon>
        <taxon>Araneae</taxon>
        <taxon>Araneomorphae</taxon>
        <taxon>Entelegynae</taxon>
        <taxon>Araneoidea</taxon>
        <taxon>Araneidae</taxon>
        <taxon>Araneus</taxon>
    </lineage>
</organism>
<comment type="caution">
    <text evidence="1">The sequence shown here is derived from an EMBL/GenBank/DDBJ whole genome shotgun (WGS) entry which is preliminary data.</text>
</comment>
<dbReference type="EMBL" id="BGPR01004708">
    <property type="protein sequence ID" value="GBN02503.1"/>
    <property type="molecule type" value="Genomic_DNA"/>
</dbReference>
<protein>
    <submittedName>
        <fullName evidence="1">Uncharacterized protein</fullName>
    </submittedName>
</protein>
<sequence>MSTRASLAARNVDVEVKRINSTSRTNLAREMIRWISIDHEESVDEDLLRINCKFSIPIEYLLTLEENHHCLASQISGLTLVDDFAWDRLHTCRATHGIGNLKKGTNPKVVFSGK</sequence>
<reference evidence="1 2" key="1">
    <citation type="journal article" date="2019" name="Sci. Rep.">
        <title>Orb-weaving spider Araneus ventricosus genome elucidates the spidroin gene catalogue.</title>
        <authorList>
            <person name="Kono N."/>
            <person name="Nakamura H."/>
            <person name="Ohtoshi R."/>
            <person name="Moran D.A.P."/>
            <person name="Shinohara A."/>
            <person name="Yoshida Y."/>
            <person name="Fujiwara M."/>
            <person name="Mori M."/>
            <person name="Tomita M."/>
            <person name="Arakawa K."/>
        </authorList>
    </citation>
    <scope>NUCLEOTIDE SEQUENCE [LARGE SCALE GENOMIC DNA]</scope>
</reference>
<evidence type="ECO:0000313" key="2">
    <source>
        <dbReference type="Proteomes" id="UP000499080"/>
    </source>
</evidence>
<name>A0A4Y2KM76_ARAVE</name>
<proteinExistence type="predicted"/>
<evidence type="ECO:0000313" key="1">
    <source>
        <dbReference type="EMBL" id="GBN02503.1"/>
    </source>
</evidence>